<dbReference type="Pfam" id="PF00479">
    <property type="entry name" value="G6PD_N"/>
    <property type="match status" value="1"/>
</dbReference>
<evidence type="ECO:0000256" key="5">
    <source>
        <dbReference type="ARBA" id="ARBA00023002"/>
    </source>
</evidence>
<dbReference type="PRINTS" id="PR00079">
    <property type="entry name" value="G6PDHDRGNASE"/>
</dbReference>
<organism evidence="8 9">
    <name type="scientific">Glycocaulis alkaliphilus</name>
    <dbReference type="NCBI Taxonomy" id="1434191"/>
    <lineage>
        <taxon>Bacteria</taxon>
        <taxon>Pseudomonadati</taxon>
        <taxon>Pseudomonadota</taxon>
        <taxon>Alphaproteobacteria</taxon>
        <taxon>Maricaulales</taxon>
        <taxon>Maricaulaceae</taxon>
        <taxon>Glycocaulis</taxon>
    </lineage>
</organism>
<dbReference type="InterPro" id="IPR019796">
    <property type="entry name" value="G6P_DH_AS"/>
</dbReference>
<dbReference type="KEGG" id="gak:X907_1578"/>
<dbReference type="EMBL" id="CP018911">
    <property type="protein sequence ID" value="AZU04110.1"/>
    <property type="molecule type" value="Genomic_DNA"/>
</dbReference>
<keyword evidence="9" id="KW-1185">Reference proteome</keyword>
<dbReference type="InterPro" id="IPR022675">
    <property type="entry name" value="G6P_DH_C"/>
</dbReference>
<dbReference type="SUPFAM" id="SSF55347">
    <property type="entry name" value="Glyceraldehyde-3-phosphate dehydrogenase-like, C-terminal domain"/>
    <property type="match status" value="1"/>
</dbReference>
<comment type="function">
    <text evidence="7">Catalyzes the oxidation of glucose 6-phosphate to 6-phosphogluconolactone.</text>
</comment>
<dbReference type="HAMAP" id="MF_00966">
    <property type="entry name" value="G6PD"/>
    <property type="match status" value="1"/>
</dbReference>
<dbReference type="UniPathway" id="UPA00115">
    <property type="reaction ID" value="UER00408"/>
</dbReference>
<dbReference type="RefSeq" id="WP_127566806.1">
    <property type="nucleotide sequence ID" value="NZ_BMFB01000003.1"/>
</dbReference>
<comment type="caution">
    <text evidence="7">Lacks conserved residue(s) required for the propagation of feature annotation.</text>
</comment>
<proteinExistence type="inferred from homology"/>
<dbReference type="GO" id="GO:0009051">
    <property type="term" value="P:pentose-phosphate shunt, oxidative branch"/>
    <property type="evidence" value="ECO:0007669"/>
    <property type="project" value="TreeGrafter"/>
</dbReference>
<feature type="binding site" evidence="7">
    <location>
        <position position="179"/>
    </location>
    <ligand>
        <name>substrate</name>
    </ligand>
</feature>
<dbReference type="GO" id="GO:0050661">
    <property type="term" value="F:NADP binding"/>
    <property type="evidence" value="ECO:0007669"/>
    <property type="project" value="UniProtKB-UniRule"/>
</dbReference>
<evidence type="ECO:0000256" key="6">
    <source>
        <dbReference type="ARBA" id="ARBA00023277"/>
    </source>
</evidence>
<dbReference type="PROSITE" id="PS00069">
    <property type="entry name" value="G6P_DEHYDROGENASE"/>
    <property type="match status" value="1"/>
</dbReference>
<evidence type="ECO:0000256" key="1">
    <source>
        <dbReference type="ARBA" id="ARBA00004937"/>
    </source>
</evidence>
<comment type="similarity">
    <text evidence="2 7">Belongs to the glucose-6-phosphate dehydrogenase family.</text>
</comment>
<sequence>MAELVPVEAFDMVIFGATGDLARRKILPALFHRWCDGQIPENSRIIAAAREDMSTGEYLERASEFVNGDKKAKAWAAFSDRVTYTAIDAHGDGPGWQTVRDALDDDPAKVRLFYLALPPSVYGPVCTAIGRHGLNTKASRIVLEKPIGHDFHSARQINEAVGAVFDESAIFRIDHYLGKETVQNLLVLRFANMLLEPVWNANGIDHVQITVAETLGAGERAEYYDRAGAVRDMVQNHLLQLLCLVAMEPPVSLDGDAVRTEKLKVLHALRLIRAEDAGKCLVRGQYGAGLIDGSKVPGYVEEVGRSSKIETFAAIRASIDNWRWAGVPFYLRTGKRMATRRSEIIVQFKPVPHDIIRADAGVLQPNRLVIRLQPDEGVKLMMMTKDPGPGGMRLRYVPLNLSYADAFEADYPDAYERLLMAVVRGNLALFMRRDEVEVAWRWTDAVIRAWQDGACPLHTYAAGTDGPSQGSLLLSREGREWFDGDHA</sequence>
<feature type="binding site" evidence="7">
    <location>
        <position position="335"/>
    </location>
    <ligand>
        <name>substrate</name>
    </ligand>
</feature>
<feature type="binding site" evidence="7">
    <location>
        <position position="175"/>
    </location>
    <ligand>
        <name>substrate</name>
    </ligand>
</feature>
<evidence type="ECO:0000256" key="4">
    <source>
        <dbReference type="ARBA" id="ARBA00022857"/>
    </source>
</evidence>
<gene>
    <name evidence="7" type="primary">zwf</name>
    <name evidence="8" type="ORF">X907_1578</name>
</gene>
<dbReference type="SUPFAM" id="SSF51735">
    <property type="entry name" value="NAD(P)-binding Rossmann-fold domains"/>
    <property type="match status" value="1"/>
</dbReference>
<dbReference type="EC" id="1.1.1.49" evidence="7"/>
<dbReference type="Proteomes" id="UP000286954">
    <property type="component" value="Chromosome"/>
</dbReference>
<dbReference type="GO" id="GO:0005829">
    <property type="term" value="C:cytosol"/>
    <property type="evidence" value="ECO:0007669"/>
    <property type="project" value="TreeGrafter"/>
</dbReference>
<dbReference type="PIRSF" id="PIRSF000110">
    <property type="entry name" value="G6PD"/>
    <property type="match status" value="1"/>
</dbReference>
<dbReference type="GO" id="GO:0004345">
    <property type="term" value="F:glucose-6-phosphate dehydrogenase activity"/>
    <property type="evidence" value="ECO:0007669"/>
    <property type="project" value="UniProtKB-UniRule"/>
</dbReference>
<keyword evidence="4 7" id="KW-0521">NADP</keyword>
<dbReference type="AlphaFoldDB" id="A0A3T0EA18"/>
<dbReference type="Pfam" id="PF02781">
    <property type="entry name" value="G6PD_C"/>
    <property type="match status" value="1"/>
</dbReference>
<evidence type="ECO:0000256" key="7">
    <source>
        <dbReference type="HAMAP-Rule" id="MF_00966"/>
    </source>
</evidence>
<dbReference type="InterPro" id="IPR001282">
    <property type="entry name" value="G6P_DH"/>
</dbReference>
<evidence type="ECO:0000313" key="8">
    <source>
        <dbReference type="EMBL" id="AZU04110.1"/>
    </source>
</evidence>
<dbReference type="Gene3D" id="3.40.50.720">
    <property type="entry name" value="NAD(P)-binding Rossmann-like Domain"/>
    <property type="match status" value="1"/>
</dbReference>
<name>A0A3T0EA18_9PROT</name>
<dbReference type="GO" id="GO:0006006">
    <property type="term" value="P:glucose metabolic process"/>
    <property type="evidence" value="ECO:0007669"/>
    <property type="project" value="UniProtKB-KW"/>
</dbReference>
<dbReference type="NCBIfam" id="TIGR00871">
    <property type="entry name" value="zwf"/>
    <property type="match status" value="1"/>
</dbReference>
<feature type="binding site" evidence="7">
    <location>
        <position position="145"/>
    </location>
    <ligand>
        <name>NADP(+)</name>
        <dbReference type="ChEBI" id="CHEBI:58349"/>
    </ligand>
</feature>
<dbReference type="Gene3D" id="3.30.360.10">
    <property type="entry name" value="Dihydrodipicolinate Reductase, domain 2"/>
    <property type="match status" value="1"/>
</dbReference>
<comment type="catalytic activity">
    <reaction evidence="7">
        <text>D-glucose 6-phosphate + NADP(+) = 6-phospho-D-glucono-1,5-lactone + NADPH + H(+)</text>
        <dbReference type="Rhea" id="RHEA:15841"/>
        <dbReference type="ChEBI" id="CHEBI:15378"/>
        <dbReference type="ChEBI" id="CHEBI:57783"/>
        <dbReference type="ChEBI" id="CHEBI:57955"/>
        <dbReference type="ChEBI" id="CHEBI:58349"/>
        <dbReference type="ChEBI" id="CHEBI:61548"/>
        <dbReference type="EC" id="1.1.1.49"/>
    </reaction>
</comment>
<keyword evidence="6 7" id="KW-0119">Carbohydrate metabolism</keyword>
<feature type="active site" description="Proton acceptor" evidence="7">
    <location>
        <position position="237"/>
    </location>
</feature>
<evidence type="ECO:0000313" key="9">
    <source>
        <dbReference type="Proteomes" id="UP000286954"/>
    </source>
</evidence>
<feature type="binding site" evidence="7">
    <location>
        <position position="213"/>
    </location>
    <ligand>
        <name>substrate</name>
    </ligand>
</feature>
<dbReference type="PANTHER" id="PTHR23429">
    <property type="entry name" value="GLUCOSE-6-PHOSPHATE 1-DEHYDROGENASE G6PD"/>
    <property type="match status" value="1"/>
</dbReference>
<protein>
    <recommendedName>
        <fullName evidence="7">Glucose-6-phosphate 1-dehydrogenase</fullName>
        <shortName evidence="7">G6PD</shortName>
        <ecNumber evidence="7">1.1.1.49</ecNumber>
    </recommendedName>
</protein>
<reference evidence="8 9" key="1">
    <citation type="submission" date="2016-12" db="EMBL/GenBank/DDBJ databases">
        <title>The genome of dimorphic prosthecate Glycocaulis alkaliphilus 6b-8t, isolated from crude oil dictates its adaptability in petroleum environments.</title>
        <authorList>
            <person name="Wu X.-L."/>
            <person name="Geng S."/>
        </authorList>
    </citation>
    <scope>NUCLEOTIDE SEQUENCE [LARGE SCALE GENOMIC DNA]</scope>
    <source>
        <strain evidence="8 9">6B-8</strain>
    </source>
</reference>
<evidence type="ECO:0000256" key="3">
    <source>
        <dbReference type="ARBA" id="ARBA00022526"/>
    </source>
</evidence>
<comment type="pathway">
    <text evidence="1 7">Carbohydrate degradation; pentose phosphate pathway; D-ribulose 5-phosphate from D-glucose 6-phosphate (oxidative stage): step 1/3.</text>
</comment>
<evidence type="ECO:0000256" key="2">
    <source>
        <dbReference type="ARBA" id="ARBA00009975"/>
    </source>
</evidence>
<feature type="binding site" evidence="7">
    <location>
        <begin position="16"/>
        <end position="23"/>
    </location>
    <ligand>
        <name>NADP(+)</name>
        <dbReference type="ChEBI" id="CHEBI:58349"/>
    </ligand>
</feature>
<dbReference type="InterPro" id="IPR036291">
    <property type="entry name" value="NAD(P)-bd_dom_sf"/>
</dbReference>
<feature type="binding site" evidence="7">
    <location>
        <position position="232"/>
    </location>
    <ligand>
        <name>substrate</name>
    </ligand>
</feature>
<keyword evidence="3 7" id="KW-0313">Glucose metabolism</keyword>
<keyword evidence="5 7" id="KW-0560">Oxidoreductase</keyword>
<feature type="binding site" evidence="7">
    <location>
        <position position="50"/>
    </location>
    <ligand>
        <name>NADP(+)</name>
        <dbReference type="ChEBI" id="CHEBI:58349"/>
    </ligand>
</feature>
<accession>A0A3T0EA18</accession>
<dbReference type="PANTHER" id="PTHR23429:SF0">
    <property type="entry name" value="GLUCOSE-6-PHOSPHATE 1-DEHYDROGENASE"/>
    <property type="match status" value="1"/>
</dbReference>
<dbReference type="InterPro" id="IPR022674">
    <property type="entry name" value="G6P_DH_NAD-bd"/>
</dbReference>
<dbReference type="OrthoDB" id="9802739at2"/>